<dbReference type="STRING" id="521674.Plim_2141"/>
<reference evidence="3 4" key="1">
    <citation type="journal article" date="2010" name="Stand. Genomic Sci.">
        <title>Complete genome sequence of Planctomyces limnophilus type strain (Mu 290).</title>
        <authorList>
            <person name="Labutti K."/>
            <person name="Sikorski J."/>
            <person name="Schneider S."/>
            <person name="Nolan M."/>
            <person name="Lucas S."/>
            <person name="Glavina Del Rio T."/>
            <person name="Tice H."/>
            <person name="Cheng J.F."/>
            <person name="Goodwin L."/>
            <person name="Pitluck S."/>
            <person name="Liolios K."/>
            <person name="Ivanova N."/>
            <person name="Mavromatis K."/>
            <person name="Mikhailova N."/>
            <person name="Pati A."/>
            <person name="Chen A."/>
            <person name="Palaniappan K."/>
            <person name="Land M."/>
            <person name="Hauser L."/>
            <person name="Chang Y.J."/>
            <person name="Jeffries C.D."/>
            <person name="Tindall B.J."/>
            <person name="Rohde M."/>
            <person name="Goker M."/>
            <person name="Woyke T."/>
            <person name="Bristow J."/>
            <person name="Eisen J.A."/>
            <person name="Markowitz V."/>
            <person name="Hugenholtz P."/>
            <person name="Kyrpides N.C."/>
            <person name="Klenk H.P."/>
            <person name="Lapidus A."/>
        </authorList>
    </citation>
    <scope>NUCLEOTIDE SEQUENCE [LARGE SCALE GENOMIC DNA]</scope>
    <source>
        <strain evidence="4">ATCC 43296 / DSM 3776 / IFAM 1008 / 290</strain>
    </source>
</reference>
<evidence type="ECO:0000313" key="3">
    <source>
        <dbReference type="EMBL" id="ADG67968.1"/>
    </source>
</evidence>
<evidence type="ECO:0000259" key="2">
    <source>
        <dbReference type="PROSITE" id="PS50943"/>
    </source>
</evidence>
<dbReference type="Pfam" id="PF01381">
    <property type="entry name" value="HTH_3"/>
    <property type="match status" value="1"/>
</dbReference>
<dbReference type="CDD" id="cd00093">
    <property type="entry name" value="HTH_XRE"/>
    <property type="match status" value="1"/>
</dbReference>
<dbReference type="Proteomes" id="UP000002220">
    <property type="component" value="Chromosome"/>
</dbReference>
<dbReference type="HOGENOM" id="CLU_2555355_0_0_0"/>
<dbReference type="EMBL" id="CP001744">
    <property type="protein sequence ID" value="ADG67968.1"/>
    <property type="molecule type" value="Genomic_DNA"/>
</dbReference>
<name>D5SMR3_PLAL2</name>
<sequence>MKPNELPEVFSRNLKAARQRAGMSQRKLAEITGCSFASVCRWETGRESPNLTTIVKLAEGLQVPPEALLTNFGFEMLQPISA</sequence>
<dbReference type="GO" id="GO:0003677">
    <property type="term" value="F:DNA binding"/>
    <property type="evidence" value="ECO:0007669"/>
    <property type="project" value="UniProtKB-KW"/>
</dbReference>
<dbReference type="SUPFAM" id="SSF47413">
    <property type="entry name" value="lambda repressor-like DNA-binding domains"/>
    <property type="match status" value="1"/>
</dbReference>
<proteinExistence type="predicted"/>
<dbReference type="PANTHER" id="PTHR46558:SF4">
    <property type="entry name" value="DNA-BIDING PHAGE PROTEIN"/>
    <property type="match status" value="1"/>
</dbReference>
<dbReference type="PANTHER" id="PTHR46558">
    <property type="entry name" value="TRACRIPTIONAL REGULATORY PROTEIN-RELATED-RELATED"/>
    <property type="match status" value="1"/>
</dbReference>
<dbReference type="Gene3D" id="1.10.260.40">
    <property type="entry name" value="lambda repressor-like DNA-binding domains"/>
    <property type="match status" value="1"/>
</dbReference>
<evidence type="ECO:0000256" key="1">
    <source>
        <dbReference type="ARBA" id="ARBA00023125"/>
    </source>
</evidence>
<dbReference type="AlphaFoldDB" id="D5SMR3"/>
<protein>
    <submittedName>
        <fullName evidence="3">Helix-turn-helix domain protein</fullName>
    </submittedName>
</protein>
<organism evidence="3 4">
    <name type="scientific">Planctopirus limnophila (strain ATCC 43296 / DSM 3776 / IFAM 1008 / Mu 290)</name>
    <name type="common">Planctomyces limnophilus</name>
    <dbReference type="NCBI Taxonomy" id="521674"/>
    <lineage>
        <taxon>Bacteria</taxon>
        <taxon>Pseudomonadati</taxon>
        <taxon>Planctomycetota</taxon>
        <taxon>Planctomycetia</taxon>
        <taxon>Planctomycetales</taxon>
        <taxon>Planctomycetaceae</taxon>
        <taxon>Planctopirus</taxon>
    </lineage>
</organism>
<keyword evidence="1" id="KW-0238">DNA-binding</keyword>
<dbReference type="SMART" id="SM00530">
    <property type="entry name" value="HTH_XRE"/>
    <property type="match status" value="1"/>
</dbReference>
<gene>
    <name evidence="3" type="ordered locus">Plim_2141</name>
</gene>
<evidence type="ECO:0000313" key="4">
    <source>
        <dbReference type="Proteomes" id="UP000002220"/>
    </source>
</evidence>
<accession>D5SMR3</accession>
<keyword evidence="4" id="KW-1185">Reference proteome</keyword>
<dbReference type="KEGG" id="plm:Plim_2141"/>
<dbReference type="InterPro" id="IPR001387">
    <property type="entry name" value="Cro/C1-type_HTH"/>
</dbReference>
<dbReference type="InterPro" id="IPR010982">
    <property type="entry name" value="Lambda_DNA-bd_dom_sf"/>
</dbReference>
<feature type="domain" description="HTH cro/C1-type" evidence="2">
    <location>
        <begin position="14"/>
        <end position="68"/>
    </location>
</feature>
<dbReference type="PROSITE" id="PS50943">
    <property type="entry name" value="HTH_CROC1"/>
    <property type="match status" value="1"/>
</dbReference>